<evidence type="ECO:0000313" key="8">
    <source>
        <dbReference type="EMBL" id="MCX2523400.1"/>
    </source>
</evidence>
<keyword evidence="5" id="KW-0862">Zinc</keyword>
<dbReference type="EMBL" id="JAPIVE010000001">
    <property type="protein sequence ID" value="MCX2523400.1"/>
    <property type="molecule type" value="Genomic_DNA"/>
</dbReference>
<dbReference type="GO" id="GO:0046872">
    <property type="term" value="F:metal ion binding"/>
    <property type="evidence" value="ECO:0007669"/>
    <property type="project" value="InterPro"/>
</dbReference>
<accession>A0AA42CX30</accession>
<dbReference type="SUPFAM" id="SSF53807">
    <property type="entry name" value="Helical backbone' metal receptor"/>
    <property type="match status" value="1"/>
</dbReference>
<dbReference type="InterPro" id="IPR050492">
    <property type="entry name" value="Bact_metal-bind_prot9"/>
</dbReference>
<dbReference type="Gene3D" id="3.40.50.1980">
    <property type="entry name" value="Nitrogenase molybdenum iron protein domain"/>
    <property type="match status" value="2"/>
</dbReference>
<dbReference type="Proteomes" id="UP001165678">
    <property type="component" value="Unassembled WGS sequence"/>
</dbReference>
<feature type="compositionally biased region" description="Basic and acidic residues" evidence="6">
    <location>
        <begin position="111"/>
        <end position="150"/>
    </location>
</feature>
<dbReference type="PANTHER" id="PTHR42953">
    <property type="entry name" value="HIGH-AFFINITY ZINC UPTAKE SYSTEM PROTEIN ZNUA-RELATED"/>
    <property type="match status" value="1"/>
</dbReference>
<keyword evidence="5" id="KW-0864">Zinc transport</keyword>
<evidence type="ECO:0000256" key="2">
    <source>
        <dbReference type="ARBA" id="ARBA00015915"/>
    </source>
</evidence>
<evidence type="ECO:0000256" key="6">
    <source>
        <dbReference type="SAM" id="MobiDB-lite"/>
    </source>
</evidence>
<evidence type="ECO:0000313" key="9">
    <source>
        <dbReference type="Proteomes" id="UP001165678"/>
    </source>
</evidence>
<feature type="chain" id="PRO_5041307067" description="High-affinity zinc uptake system protein ZnuA" evidence="7">
    <location>
        <begin position="22"/>
        <end position="318"/>
    </location>
</feature>
<keyword evidence="3" id="KW-0813">Transport</keyword>
<proteinExistence type="inferred from homology"/>
<reference evidence="8" key="1">
    <citation type="submission" date="2022-11" db="EMBL/GenBank/DDBJ databases">
        <title>Larsenimonas rhizosphaerae sp. nov., isolated from a tidal mudflat.</title>
        <authorList>
            <person name="Lee S.D."/>
            <person name="Kim I.S."/>
        </authorList>
    </citation>
    <scope>NUCLEOTIDE SEQUENCE</scope>
    <source>
        <strain evidence="8">GH2-1</strain>
    </source>
</reference>
<keyword evidence="5" id="KW-0406">Ion transport</keyword>
<evidence type="ECO:0000256" key="7">
    <source>
        <dbReference type="SAM" id="SignalP"/>
    </source>
</evidence>
<sequence>MRFPALVATALLTLSPLTAMAAPLSVSVSIIPQQWLIKQLGQDSVDVQTMVLPGQEPEDFSPSPRQLSSLSHSRLYFSIGVPFEAAWLDRFAERAPDMNIVSMDKNVAHRSIESHDEPSHHDGEAHNDHHAHDDHHHGHEAASGHHHEAGAPDPHIWLDPNNMIIMAHNAADALVNALPDQAGAIRQRESALVDEIKQTDQQITRQLMPYKGRSFMVYHPAWGYFADHYHLNQHPIELNGREPTPRALHDLMTTARKNGIHTIFVQKQFSQATARRLAESLDGNVVSIDPLAEDYPANLHRIADALVAGFEKATDSSS</sequence>
<gene>
    <name evidence="8" type="ORF">OQ287_04035</name>
</gene>
<dbReference type="AlphaFoldDB" id="A0AA42CX30"/>
<evidence type="ECO:0000256" key="1">
    <source>
        <dbReference type="ARBA" id="ARBA00011028"/>
    </source>
</evidence>
<dbReference type="PANTHER" id="PTHR42953:SF3">
    <property type="entry name" value="HIGH-AFFINITY ZINC UPTAKE SYSTEM PROTEIN ZNUA"/>
    <property type="match status" value="1"/>
</dbReference>
<comment type="similarity">
    <text evidence="1">Belongs to the bacterial solute-binding protein 9 family.</text>
</comment>
<evidence type="ECO:0000256" key="4">
    <source>
        <dbReference type="ARBA" id="ARBA00022729"/>
    </source>
</evidence>
<dbReference type="Pfam" id="PF01297">
    <property type="entry name" value="ZnuA"/>
    <property type="match status" value="1"/>
</dbReference>
<keyword evidence="4 7" id="KW-0732">Signal</keyword>
<feature type="signal peptide" evidence="7">
    <location>
        <begin position="1"/>
        <end position="21"/>
    </location>
</feature>
<dbReference type="RefSeq" id="WP_250936829.1">
    <property type="nucleotide sequence ID" value="NZ_JAMLJK010000001.1"/>
</dbReference>
<evidence type="ECO:0000256" key="5">
    <source>
        <dbReference type="ARBA" id="ARBA00022906"/>
    </source>
</evidence>
<keyword evidence="9" id="KW-1185">Reference proteome</keyword>
<protein>
    <recommendedName>
        <fullName evidence="2">High-affinity zinc uptake system protein ZnuA</fullName>
    </recommendedName>
</protein>
<name>A0AA42CX30_9GAMM</name>
<organism evidence="8 9">
    <name type="scientific">Larsenimonas rhizosphaerae</name>
    <dbReference type="NCBI Taxonomy" id="2944682"/>
    <lineage>
        <taxon>Bacteria</taxon>
        <taxon>Pseudomonadati</taxon>
        <taxon>Pseudomonadota</taxon>
        <taxon>Gammaproteobacteria</taxon>
        <taxon>Oceanospirillales</taxon>
        <taxon>Halomonadaceae</taxon>
        <taxon>Larsenimonas</taxon>
    </lineage>
</organism>
<dbReference type="InterPro" id="IPR006127">
    <property type="entry name" value="ZnuA-like"/>
</dbReference>
<comment type="caution">
    <text evidence="8">The sequence shown here is derived from an EMBL/GenBank/DDBJ whole genome shotgun (WGS) entry which is preliminary data.</text>
</comment>
<evidence type="ECO:0000256" key="3">
    <source>
        <dbReference type="ARBA" id="ARBA00022448"/>
    </source>
</evidence>
<feature type="region of interest" description="Disordered" evidence="6">
    <location>
        <begin position="111"/>
        <end position="154"/>
    </location>
</feature>
<dbReference type="GO" id="GO:0006829">
    <property type="term" value="P:zinc ion transport"/>
    <property type="evidence" value="ECO:0007669"/>
    <property type="project" value="UniProtKB-KW"/>
</dbReference>